<keyword evidence="3" id="KW-0804">Transcription</keyword>
<dbReference type="GO" id="GO:0000160">
    <property type="term" value="P:phosphorelay signal transduction system"/>
    <property type="evidence" value="ECO:0007669"/>
    <property type="project" value="InterPro"/>
</dbReference>
<dbReference type="OrthoDB" id="9802186at2"/>
<dbReference type="GO" id="GO:0003677">
    <property type="term" value="F:DNA binding"/>
    <property type="evidence" value="ECO:0007669"/>
    <property type="project" value="UniProtKB-KW"/>
</dbReference>
<name>A0A388SIN4_9BURK</name>
<evidence type="ECO:0000259" key="5">
    <source>
        <dbReference type="PROSITE" id="PS50043"/>
    </source>
</evidence>
<keyword evidence="2 7" id="KW-0238">DNA-binding</keyword>
<keyword evidence="4" id="KW-0597">Phosphoprotein</keyword>
<dbReference type="GO" id="GO:0006355">
    <property type="term" value="P:regulation of DNA-templated transcription"/>
    <property type="evidence" value="ECO:0007669"/>
    <property type="project" value="InterPro"/>
</dbReference>
<feature type="domain" description="Response regulatory" evidence="6">
    <location>
        <begin position="6"/>
        <end position="121"/>
    </location>
</feature>
<evidence type="ECO:0000313" key="7">
    <source>
        <dbReference type="EMBL" id="GBO94574.1"/>
    </source>
</evidence>
<dbReference type="PANTHER" id="PTHR44688">
    <property type="entry name" value="DNA-BINDING TRANSCRIPTIONAL ACTIVATOR DEVR_DOSR"/>
    <property type="match status" value="1"/>
</dbReference>
<dbReference type="AlphaFoldDB" id="A0A388SIN4"/>
<dbReference type="SMART" id="SM00421">
    <property type="entry name" value="HTH_LUXR"/>
    <property type="match status" value="1"/>
</dbReference>
<dbReference type="Pfam" id="PF00196">
    <property type="entry name" value="GerE"/>
    <property type="match status" value="1"/>
</dbReference>
<dbReference type="CDD" id="cd06170">
    <property type="entry name" value="LuxR_C_like"/>
    <property type="match status" value="1"/>
</dbReference>
<evidence type="ECO:0000256" key="4">
    <source>
        <dbReference type="PROSITE-ProRule" id="PRU00169"/>
    </source>
</evidence>
<evidence type="ECO:0000256" key="1">
    <source>
        <dbReference type="ARBA" id="ARBA00023015"/>
    </source>
</evidence>
<dbReference type="PROSITE" id="PS50110">
    <property type="entry name" value="RESPONSE_REGULATORY"/>
    <property type="match status" value="1"/>
</dbReference>
<evidence type="ECO:0000259" key="6">
    <source>
        <dbReference type="PROSITE" id="PS50110"/>
    </source>
</evidence>
<evidence type="ECO:0000256" key="3">
    <source>
        <dbReference type="ARBA" id="ARBA00023163"/>
    </source>
</evidence>
<reference evidence="7 8" key="1">
    <citation type="journal article" date="2018" name="Int. J. Syst. Evol. Microbiol.">
        <title>Mesosutterella multiformis gen. nov., sp. nov., a member of the family Sutterellaceae and Sutterella megalosphaeroides sp. nov., isolated from human faeces.</title>
        <authorList>
            <person name="Sakamoto M."/>
            <person name="Ikeyama N."/>
            <person name="Kunihiro T."/>
            <person name="Iino T."/>
            <person name="Yuki M."/>
            <person name="Ohkuma M."/>
        </authorList>
    </citation>
    <scope>NUCLEOTIDE SEQUENCE [LARGE SCALE GENOMIC DNA]</scope>
    <source>
        <strain evidence="7 8">4NBBH2</strain>
    </source>
</reference>
<dbReference type="InterPro" id="IPR011006">
    <property type="entry name" value="CheY-like_superfamily"/>
</dbReference>
<dbReference type="PROSITE" id="PS00622">
    <property type="entry name" value="HTH_LUXR_1"/>
    <property type="match status" value="1"/>
</dbReference>
<sequence>MSDTPLIRIVDDDPELLASQKMLLETLGWEVITYASGVEFLKHDELKRPGCVVLDMRMPGMTGLEVQEELENRGVTHLSIIFLTAHGEVDAAVHAMRHGAADFIQKPAEPHKMLERVAAAVTASVELDVREHEVNRLKSLVGKLSPRENDVARCIARGLRNKEIARELGIEETTVKMHRQNALIKLDARSSAELVRIFTILDYETGDDPGSEAAL</sequence>
<keyword evidence="8" id="KW-1185">Reference proteome</keyword>
<dbReference type="InterPro" id="IPR036388">
    <property type="entry name" value="WH-like_DNA-bd_sf"/>
</dbReference>
<feature type="modified residue" description="4-aspartylphosphate" evidence="4">
    <location>
        <position position="55"/>
    </location>
</feature>
<evidence type="ECO:0000256" key="2">
    <source>
        <dbReference type="ARBA" id="ARBA00023125"/>
    </source>
</evidence>
<protein>
    <submittedName>
        <fullName evidence="7">DNA-binding response regulator</fullName>
    </submittedName>
</protein>
<dbReference type="InterPro" id="IPR001789">
    <property type="entry name" value="Sig_transdc_resp-reg_receiver"/>
</dbReference>
<evidence type="ECO:0000313" key="8">
    <source>
        <dbReference type="Proteomes" id="UP000266091"/>
    </source>
</evidence>
<dbReference type="Gene3D" id="1.10.10.10">
    <property type="entry name" value="Winged helix-like DNA-binding domain superfamily/Winged helix DNA-binding domain"/>
    <property type="match status" value="1"/>
</dbReference>
<dbReference type="PANTHER" id="PTHR44688:SF16">
    <property type="entry name" value="DNA-BINDING TRANSCRIPTIONAL ACTIVATOR DEVR_DOSR"/>
    <property type="match status" value="1"/>
</dbReference>
<keyword evidence="1" id="KW-0805">Transcription regulation</keyword>
<dbReference type="PROSITE" id="PS50043">
    <property type="entry name" value="HTH_LUXR_2"/>
    <property type="match status" value="1"/>
</dbReference>
<dbReference type="RefSeq" id="WP_116271117.1">
    <property type="nucleotide sequence ID" value="NZ_BGZJ01000002.1"/>
</dbReference>
<dbReference type="EMBL" id="BGZJ01000002">
    <property type="protein sequence ID" value="GBO94574.1"/>
    <property type="molecule type" value="Genomic_DNA"/>
</dbReference>
<accession>A0A388SIN4</accession>
<dbReference type="SUPFAM" id="SSF52172">
    <property type="entry name" value="CheY-like"/>
    <property type="match status" value="1"/>
</dbReference>
<dbReference type="Proteomes" id="UP000266091">
    <property type="component" value="Unassembled WGS sequence"/>
</dbReference>
<dbReference type="Pfam" id="PF00072">
    <property type="entry name" value="Response_reg"/>
    <property type="match status" value="1"/>
</dbReference>
<feature type="domain" description="HTH luxR-type" evidence="5">
    <location>
        <begin position="137"/>
        <end position="202"/>
    </location>
</feature>
<proteinExistence type="predicted"/>
<dbReference type="InterPro" id="IPR000792">
    <property type="entry name" value="Tscrpt_reg_LuxR_C"/>
</dbReference>
<gene>
    <name evidence="7" type="primary">nwsB_5</name>
    <name evidence="7" type="ORF">MESMUL_19280</name>
</gene>
<organism evidence="7 8">
    <name type="scientific">Mesosutterella multiformis</name>
    <dbReference type="NCBI Taxonomy" id="2259133"/>
    <lineage>
        <taxon>Bacteria</taxon>
        <taxon>Pseudomonadati</taxon>
        <taxon>Pseudomonadota</taxon>
        <taxon>Betaproteobacteria</taxon>
        <taxon>Burkholderiales</taxon>
        <taxon>Sutterellaceae</taxon>
        <taxon>Mesosutterella</taxon>
    </lineage>
</organism>
<comment type="caution">
    <text evidence="7">The sequence shown here is derived from an EMBL/GenBank/DDBJ whole genome shotgun (WGS) entry which is preliminary data.</text>
</comment>
<dbReference type="SMART" id="SM00448">
    <property type="entry name" value="REC"/>
    <property type="match status" value="1"/>
</dbReference>
<dbReference type="PRINTS" id="PR00038">
    <property type="entry name" value="HTHLUXR"/>
</dbReference>
<dbReference type="Gene3D" id="3.40.50.2300">
    <property type="match status" value="1"/>
</dbReference>